<organism evidence="2 3">
    <name type="scientific">Anisodus tanguticus</name>
    <dbReference type="NCBI Taxonomy" id="243964"/>
    <lineage>
        <taxon>Eukaryota</taxon>
        <taxon>Viridiplantae</taxon>
        <taxon>Streptophyta</taxon>
        <taxon>Embryophyta</taxon>
        <taxon>Tracheophyta</taxon>
        <taxon>Spermatophyta</taxon>
        <taxon>Magnoliopsida</taxon>
        <taxon>eudicotyledons</taxon>
        <taxon>Gunneridae</taxon>
        <taxon>Pentapetalae</taxon>
        <taxon>asterids</taxon>
        <taxon>lamiids</taxon>
        <taxon>Solanales</taxon>
        <taxon>Solanaceae</taxon>
        <taxon>Solanoideae</taxon>
        <taxon>Hyoscyameae</taxon>
        <taxon>Anisodus</taxon>
    </lineage>
</organism>
<dbReference type="EMBL" id="JAVYJV010000021">
    <property type="protein sequence ID" value="KAK4342617.1"/>
    <property type="molecule type" value="Genomic_DNA"/>
</dbReference>
<dbReference type="PANTHER" id="PTHR47592">
    <property type="entry name" value="PBF68 PROTEIN"/>
    <property type="match status" value="1"/>
</dbReference>
<evidence type="ECO:0000259" key="1">
    <source>
        <dbReference type="Pfam" id="PF22936"/>
    </source>
</evidence>
<protein>
    <recommendedName>
        <fullName evidence="1">Retrovirus-related Pol polyprotein from transposon TNT 1-94-like beta-barrel domain-containing protein</fullName>
    </recommendedName>
</protein>
<name>A0AAE1R2M6_9SOLA</name>
<feature type="domain" description="Retrovirus-related Pol polyprotein from transposon TNT 1-94-like beta-barrel" evidence="1">
    <location>
        <begin position="21"/>
        <end position="94"/>
    </location>
</feature>
<evidence type="ECO:0000313" key="3">
    <source>
        <dbReference type="Proteomes" id="UP001291623"/>
    </source>
</evidence>
<dbReference type="InterPro" id="IPR054722">
    <property type="entry name" value="PolX-like_BBD"/>
</dbReference>
<dbReference type="Proteomes" id="UP001291623">
    <property type="component" value="Unassembled WGS sequence"/>
</dbReference>
<sequence>MIEEILAVVLEENLVENPMQWWMDTGATRHICSNRDAFSTYTPVTDKRKLFMGNNVSSEVLGVVNMVLKMTSGKELTLKEVMHVPEIRRNLISGPLVLG</sequence>
<reference evidence="2" key="1">
    <citation type="submission" date="2023-12" db="EMBL/GenBank/DDBJ databases">
        <title>Genome assembly of Anisodus tanguticus.</title>
        <authorList>
            <person name="Wang Y.-J."/>
        </authorList>
    </citation>
    <scope>NUCLEOTIDE SEQUENCE</scope>
    <source>
        <strain evidence="2">KB-2021</strain>
        <tissue evidence="2">Leaf</tissue>
    </source>
</reference>
<gene>
    <name evidence="2" type="ORF">RND71_038433</name>
</gene>
<keyword evidence="3" id="KW-1185">Reference proteome</keyword>
<dbReference type="AlphaFoldDB" id="A0AAE1R2M6"/>
<evidence type="ECO:0000313" key="2">
    <source>
        <dbReference type="EMBL" id="KAK4342617.1"/>
    </source>
</evidence>
<comment type="caution">
    <text evidence="2">The sequence shown here is derived from an EMBL/GenBank/DDBJ whole genome shotgun (WGS) entry which is preliminary data.</text>
</comment>
<accession>A0AAE1R2M6</accession>
<dbReference type="Pfam" id="PF22936">
    <property type="entry name" value="Pol_BBD"/>
    <property type="match status" value="1"/>
</dbReference>
<proteinExistence type="predicted"/>